<evidence type="ECO:0000256" key="1">
    <source>
        <dbReference type="ARBA" id="ARBA00004906"/>
    </source>
</evidence>
<protein>
    <submittedName>
        <fullName evidence="6">Kinetochore protein</fullName>
    </submittedName>
</protein>
<dbReference type="PANTHER" id="PTHR11165">
    <property type="entry name" value="SKP1"/>
    <property type="match status" value="1"/>
</dbReference>
<dbReference type="InterPro" id="IPR011333">
    <property type="entry name" value="SKP1/BTB/POZ_sf"/>
</dbReference>
<dbReference type="GO" id="GO:0009867">
    <property type="term" value="P:jasmonic acid mediated signaling pathway"/>
    <property type="evidence" value="ECO:0007669"/>
    <property type="project" value="UniProtKB-ARBA"/>
</dbReference>
<dbReference type="SUPFAM" id="SSF81382">
    <property type="entry name" value="Skp1 dimerisation domain-like"/>
    <property type="match status" value="1"/>
</dbReference>
<dbReference type="GO" id="GO:0016567">
    <property type="term" value="P:protein ubiquitination"/>
    <property type="evidence" value="ECO:0007669"/>
    <property type="project" value="UniProtKB-UniPathway"/>
</dbReference>
<evidence type="ECO:0000259" key="4">
    <source>
        <dbReference type="Pfam" id="PF01466"/>
    </source>
</evidence>
<evidence type="ECO:0000313" key="6">
    <source>
        <dbReference type="EMBL" id="KAF3335713.1"/>
    </source>
</evidence>
<feature type="domain" description="SKP1 component POZ" evidence="5">
    <location>
        <begin position="8"/>
        <end position="70"/>
    </location>
</feature>
<dbReference type="OrthoDB" id="2016172at2759"/>
<dbReference type="FunFam" id="3.30.710.10:FF:000124">
    <property type="entry name" value="Protein CBG09126"/>
    <property type="match status" value="1"/>
</dbReference>
<dbReference type="GO" id="GO:0006511">
    <property type="term" value="P:ubiquitin-dependent protein catabolic process"/>
    <property type="evidence" value="ECO:0007669"/>
    <property type="project" value="InterPro"/>
</dbReference>
<keyword evidence="3" id="KW-0833">Ubl conjugation pathway</keyword>
<dbReference type="InterPro" id="IPR016897">
    <property type="entry name" value="SKP1"/>
</dbReference>
<evidence type="ECO:0000313" key="7">
    <source>
        <dbReference type="Proteomes" id="UP000623129"/>
    </source>
</evidence>
<comment type="similarity">
    <text evidence="2">Belongs to the SKP1 family.</text>
</comment>
<dbReference type="InterPro" id="IPR016072">
    <property type="entry name" value="Skp1_comp_dimer"/>
</dbReference>
<dbReference type="Proteomes" id="UP000623129">
    <property type="component" value="Unassembled WGS sequence"/>
</dbReference>
<name>A0A833VUH6_9POAL</name>
<comment type="caution">
    <text evidence="6">The sequence shown here is derived from an EMBL/GenBank/DDBJ whole genome shotgun (WGS) entry which is preliminary data.</text>
</comment>
<proteinExistence type="inferred from homology"/>
<dbReference type="InterPro" id="IPR016073">
    <property type="entry name" value="Skp1_comp_POZ"/>
</dbReference>
<dbReference type="Gene3D" id="3.30.710.10">
    <property type="entry name" value="Potassium Channel Kv1.1, Chain A"/>
    <property type="match status" value="2"/>
</dbReference>
<dbReference type="Pfam" id="PF01466">
    <property type="entry name" value="Skp1"/>
    <property type="match status" value="1"/>
</dbReference>
<accession>A0A833VUH6</accession>
<dbReference type="EMBL" id="SWLB01000008">
    <property type="protein sequence ID" value="KAF3335713.1"/>
    <property type="molecule type" value="Genomic_DNA"/>
</dbReference>
<sequence>MSDSTTSKMIKLKSSGGKEFEVSDTVLVKQSQKICRLIETAFTENSIPLVNVNVTAPILEKVFEYCMKHVEAADASKTETTGKGCIKDDDFAAEKEECASIISGLKLSTEEKDSSASKTIKLKSNDGKEFEVSKTVAQQSQTICRLIEDVSTENSIPLVNVTAPILSKVIKYCTKHVDTTDASKTETTGEGCINSDEELKNWDKQFVDNIDKAAMLYDLIMAANYLNIEGLLDVTCRKMADMGKSTEEIRQAFNIKDDDQDECDSIISGLTVFDEKKKKKKEKKKKKIISGLKLSTEENC</sequence>
<evidence type="ECO:0000256" key="3">
    <source>
        <dbReference type="ARBA" id="ARBA00022786"/>
    </source>
</evidence>
<comment type="pathway">
    <text evidence="1">Protein modification; protein ubiquitination.</text>
</comment>
<gene>
    <name evidence="6" type="ORF">FCM35_KLT20220</name>
</gene>
<organism evidence="6 7">
    <name type="scientific">Carex littledalei</name>
    <dbReference type="NCBI Taxonomy" id="544730"/>
    <lineage>
        <taxon>Eukaryota</taxon>
        <taxon>Viridiplantae</taxon>
        <taxon>Streptophyta</taxon>
        <taxon>Embryophyta</taxon>
        <taxon>Tracheophyta</taxon>
        <taxon>Spermatophyta</taxon>
        <taxon>Magnoliopsida</taxon>
        <taxon>Liliopsida</taxon>
        <taxon>Poales</taxon>
        <taxon>Cyperaceae</taxon>
        <taxon>Cyperoideae</taxon>
        <taxon>Cariceae</taxon>
        <taxon>Carex</taxon>
        <taxon>Carex subgen. Euthyceras</taxon>
    </lineage>
</organism>
<dbReference type="Pfam" id="PF03931">
    <property type="entry name" value="Skp1_POZ"/>
    <property type="match status" value="2"/>
</dbReference>
<dbReference type="InterPro" id="IPR001232">
    <property type="entry name" value="SKP1-like"/>
</dbReference>
<keyword evidence="7" id="KW-1185">Reference proteome</keyword>
<dbReference type="CDD" id="cd18322">
    <property type="entry name" value="BTB_POZ_SKP1"/>
    <property type="match status" value="1"/>
</dbReference>
<evidence type="ECO:0000259" key="5">
    <source>
        <dbReference type="Pfam" id="PF03931"/>
    </source>
</evidence>
<reference evidence="6" key="1">
    <citation type="submission" date="2020-01" db="EMBL/GenBank/DDBJ databases">
        <title>Genome sequence of Kobresia littledalei, the first chromosome-level genome in the family Cyperaceae.</title>
        <authorList>
            <person name="Qu G."/>
        </authorList>
    </citation>
    <scope>NUCLEOTIDE SEQUENCE</scope>
    <source>
        <strain evidence="6">C.B.Clarke</strain>
        <tissue evidence="6">Leaf</tissue>
    </source>
</reference>
<dbReference type="SMART" id="SM00512">
    <property type="entry name" value="Skp1"/>
    <property type="match status" value="2"/>
</dbReference>
<dbReference type="InterPro" id="IPR036296">
    <property type="entry name" value="SKP1-like_dim_sf"/>
</dbReference>
<dbReference type="SUPFAM" id="SSF54695">
    <property type="entry name" value="POZ domain"/>
    <property type="match status" value="2"/>
</dbReference>
<dbReference type="AlphaFoldDB" id="A0A833VUH6"/>
<evidence type="ECO:0000256" key="2">
    <source>
        <dbReference type="ARBA" id="ARBA00009993"/>
    </source>
</evidence>
<feature type="domain" description="SKP1 component dimerisation" evidence="4">
    <location>
        <begin position="230"/>
        <end position="262"/>
    </location>
</feature>
<feature type="domain" description="SKP1 component POZ" evidence="5">
    <location>
        <begin position="118"/>
        <end position="177"/>
    </location>
</feature>
<dbReference type="UniPathway" id="UPA00143"/>